<name>A0A7W3PBM9_9ACTN</name>
<evidence type="ECO:0000313" key="2">
    <source>
        <dbReference type="Proteomes" id="UP000580910"/>
    </source>
</evidence>
<dbReference type="EMBL" id="JACGXA010000003">
    <property type="protein sequence ID" value="MBA8805604.1"/>
    <property type="molecule type" value="Genomic_DNA"/>
</dbReference>
<organism evidence="1 2">
    <name type="scientific">Nocardioides ginsengisegetis</name>
    <dbReference type="NCBI Taxonomy" id="661491"/>
    <lineage>
        <taxon>Bacteria</taxon>
        <taxon>Bacillati</taxon>
        <taxon>Actinomycetota</taxon>
        <taxon>Actinomycetes</taxon>
        <taxon>Propionibacteriales</taxon>
        <taxon>Nocardioidaceae</taxon>
        <taxon>Nocardioides</taxon>
    </lineage>
</organism>
<accession>A0A7W3PBM9</accession>
<comment type="caution">
    <text evidence="1">The sequence shown here is derived from an EMBL/GenBank/DDBJ whole genome shotgun (WGS) entry which is preliminary data.</text>
</comment>
<sequence>MTLSLKSSEQHRLVGAGVEGDLGLLLGRDDRDRAGAVALRDLDGRGADATGRAVHEHGLAGLHVAALGQRELRGQVVHGQRSPLVEADRVRQCERRDPPGC</sequence>
<protein>
    <submittedName>
        <fullName evidence="1">Uncharacterized protein</fullName>
    </submittedName>
</protein>
<reference evidence="1 2" key="1">
    <citation type="submission" date="2020-07" db="EMBL/GenBank/DDBJ databases">
        <title>Sequencing the genomes of 1000 actinobacteria strains.</title>
        <authorList>
            <person name="Klenk H.-P."/>
        </authorList>
    </citation>
    <scope>NUCLEOTIDE SEQUENCE [LARGE SCALE GENOMIC DNA]</scope>
    <source>
        <strain evidence="1 2">DSM 21349</strain>
    </source>
</reference>
<dbReference type="AlphaFoldDB" id="A0A7W3PBM9"/>
<dbReference type="Proteomes" id="UP000580910">
    <property type="component" value="Unassembled WGS sequence"/>
</dbReference>
<keyword evidence="2" id="KW-1185">Reference proteome</keyword>
<gene>
    <name evidence="1" type="ORF">FB382_003949</name>
</gene>
<proteinExistence type="predicted"/>
<evidence type="ECO:0000313" key="1">
    <source>
        <dbReference type="EMBL" id="MBA8805604.1"/>
    </source>
</evidence>